<evidence type="ECO:0000256" key="3">
    <source>
        <dbReference type="ARBA" id="ARBA00022833"/>
    </source>
</evidence>
<dbReference type="GO" id="GO:0016846">
    <property type="term" value="F:carbon-sulfur lyase activity"/>
    <property type="evidence" value="ECO:0007669"/>
    <property type="project" value="InterPro"/>
</dbReference>
<dbReference type="AlphaFoldDB" id="A0A6G6Y8N5"/>
<gene>
    <name evidence="6" type="ORF">G5C33_16825</name>
</gene>
<evidence type="ECO:0000256" key="4">
    <source>
        <dbReference type="ARBA" id="ARBA00023239"/>
    </source>
</evidence>
<protein>
    <submittedName>
        <fullName evidence="6">GFA family protein</fullName>
    </submittedName>
</protein>
<evidence type="ECO:0000256" key="1">
    <source>
        <dbReference type="ARBA" id="ARBA00005495"/>
    </source>
</evidence>
<keyword evidence="3" id="KW-0862">Zinc</keyword>
<dbReference type="PANTHER" id="PTHR33337:SF40">
    <property type="entry name" value="CENP-V_GFA DOMAIN-CONTAINING PROTEIN-RELATED"/>
    <property type="match status" value="1"/>
</dbReference>
<keyword evidence="7" id="KW-1185">Reference proteome</keyword>
<accession>A0A6G6Y8N5</accession>
<evidence type="ECO:0000313" key="7">
    <source>
        <dbReference type="Proteomes" id="UP000501568"/>
    </source>
</evidence>
<dbReference type="InterPro" id="IPR011057">
    <property type="entry name" value="Mss4-like_sf"/>
</dbReference>
<dbReference type="RefSeq" id="WP_165328205.1">
    <property type="nucleotide sequence ID" value="NZ_CP049109.1"/>
</dbReference>
<sequence>MPDSALPIEGGCRCGAVRFRVTQAPMVTMACHCSNCQKMSASAFSLSVAVPVDSFEVTTGEPVTGGMHGDQVQHRHCDWCKSWVFTQIPGAPFVNIRATMLDDPAPWEPYLEMQTAEKLPWASTPAKHSFGRFPPPDAFGPLIAEYQAARSGTD</sequence>
<dbReference type="EMBL" id="CP049109">
    <property type="protein sequence ID" value="QIG81279.1"/>
    <property type="molecule type" value="Genomic_DNA"/>
</dbReference>
<dbReference type="Pfam" id="PF04828">
    <property type="entry name" value="GFA"/>
    <property type="match status" value="1"/>
</dbReference>
<dbReference type="PROSITE" id="PS51891">
    <property type="entry name" value="CENP_V_GFA"/>
    <property type="match status" value="1"/>
</dbReference>
<dbReference type="InterPro" id="IPR006913">
    <property type="entry name" value="CENP-V/GFA"/>
</dbReference>
<feature type="domain" description="CENP-V/GFA" evidence="5">
    <location>
        <begin position="8"/>
        <end position="108"/>
    </location>
</feature>
<evidence type="ECO:0000313" key="6">
    <source>
        <dbReference type="EMBL" id="QIG81279.1"/>
    </source>
</evidence>
<keyword evidence="2" id="KW-0479">Metal-binding</keyword>
<name>A0A6G6Y8N5_9SPHN</name>
<dbReference type="GO" id="GO:0046872">
    <property type="term" value="F:metal ion binding"/>
    <property type="evidence" value="ECO:0007669"/>
    <property type="project" value="UniProtKB-KW"/>
</dbReference>
<dbReference type="Proteomes" id="UP000501568">
    <property type="component" value="Chromosome"/>
</dbReference>
<reference evidence="6 7" key="1">
    <citation type="submission" date="2020-02" db="EMBL/GenBank/DDBJ databases">
        <authorList>
            <person name="Zheng R.K."/>
            <person name="Sun C.M."/>
        </authorList>
    </citation>
    <scope>NUCLEOTIDE SEQUENCE [LARGE SCALE GENOMIC DNA]</scope>
    <source>
        <strain evidence="7">zrk23</strain>
    </source>
</reference>
<dbReference type="KEGG" id="spzr:G5C33_16825"/>
<dbReference type="Gene3D" id="3.90.1590.10">
    <property type="entry name" value="glutathione-dependent formaldehyde- activating enzyme (gfa)"/>
    <property type="match status" value="1"/>
</dbReference>
<evidence type="ECO:0000256" key="2">
    <source>
        <dbReference type="ARBA" id="ARBA00022723"/>
    </source>
</evidence>
<evidence type="ECO:0000259" key="5">
    <source>
        <dbReference type="PROSITE" id="PS51891"/>
    </source>
</evidence>
<comment type="similarity">
    <text evidence="1">Belongs to the Gfa family.</text>
</comment>
<proteinExistence type="inferred from homology"/>
<dbReference type="SUPFAM" id="SSF51316">
    <property type="entry name" value="Mss4-like"/>
    <property type="match status" value="1"/>
</dbReference>
<keyword evidence="4" id="KW-0456">Lyase</keyword>
<dbReference type="PANTHER" id="PTHR33337">
    <property type="entry name" value="GFA DOMAIN-CONTAINING PROTEIN"/>
    <property type="match status" value="1"/>
</dbReference>
<organism evidence="6 7">
    <name type="scientific">Stakelama tenebrarum</name>
    <dbReference type="NCBI Taxonomy" id="2711215"/>
    <lineage>
        <taxon>Bacteria</taxon>
        <taxon>Pseudomonadati</taxon>
        <taxon>Pseudomonadota</taxon>
        <taxon>Alphaproteobacteria</taxon>
        <taxon>Sphingomonadales</taxon>
        <taxon>Sphingomonadaceae</taxon>
        <taxon>Stakelama</taxon>
    </lineage>
</organism>